<evidence type="ECO:0000256" key="1">
    <source>
        <dbReference type="SAM" id="Phobius"/>
    </source>
</evidence>
<keyword evidence="3" id="KW-1185">Reference proteome</keyword>
<feature type="transmembrane region" description="Helical" evidence="1">
    <location>
        <begin position="6"/>
        <end position="25"/>
    </location>
</feature>
<reference evidence="2 3" key="1">
    <citation type="submission" date="2019-05" db="EMBL/GenBank/DDBJ databases">
        <authorList>
            <person name="Qu J.-H."/>
        </authorList>
    </citation>
    <scope>NUCLEOTIDE SEQUENCE [LARGE SCALE GENOMIC DNA]</scope>
    <source>
        <strain evidence="2 3">T17</strain>
    </source>
</reference>
<feature type="transmembrane region" description="Helical" evidence="1">
    <location>
        <begin position="124"/>
        <end position="142"/>
    </location>
</feature>
<sequence length="154" mass="17927">MYPVLIFSHSIVRWFVVVTLLFAIYRGIRGWSGRKPFTKFDDSVRHTAATFSHIQLMIGYVLYFNSPFITYFRTHYKEAVSQFEFVFFGMIHITLMTIAIFVLSAGSSIAKRNEDDLAKFKTMTIYYIIAAVIILIAIPWPFSPLSARPYLRDF</sequence>
<name>A0A5R9L2F2_9BACT</name>
<gene>
    <name evidence="2" type="ORF">FEN17_02805</name>
</gene>
<keyword evidence="1" id="KW-0812">Transmembrane</keyword>
<protein>
    <recommendedName>
        <fullName evidence="4">Cytochrome B</fullName>
    </recommendedName>
</protein>
<evidence type="ECO:0000313" key="2">
    <source>
        <dbReference type="EMBL" id="TLV02567.1"/>
    </source>
</evidence>
<dbReference type="Proteomes" id="UP000306402">
    <property type="component" value="Unassembled WGS sequence"/>
</dbReference>
<evidence type="ECO:0000313" key="3">
    <source>
        <dbReference type="Proteomes" id="UP000306402"/>
    </source>
</evidence>
<accession>A0A5R9L2F2</accession>
<dbReference type="AlphaFoldDB" id="A0A5R9L2F2"/>
<dbReference type="RefSeq" id="WP_138363778.1">
    <property type="nucleotide sequence ID" value="NZ_VCEJ01000002.1"/>
</dbReference>
<evidence type="ECO:0008006" key="4">
    <source>
        <dbReference type="Google" id="ProtNLM"/>
    </source>
</evidence>
<feature type="transmembrane region" description="Helical" evidence="1">
    <location>
        <begin position="46"/>
        <end position="65"/>
    </location>
</feature>
<keyword evidence="1" id="KW-1133">Transmembrane helix</keyword>
<organism evidence="2 3">
    <name type="scientific">Dyadobacter luticola</name>
    <dbReference type="NCBI Taxonomy" id="1979387"/>
    <lineage>
        <taxon>Bacteria</taxon>
        <taxon>Pseudomonadati</taxon>
        <taxon>Bacteroidota</taxon>
        <taxon>Cytophagia</taxon>
        <taxon>Cytophagales</taxon>
        <taxon>Spirosomataceae</taxon>
        <taxon>Dyadobacter</taxon>
    </lineage>
</organism>
<dbReference type="OrthoDB" id="329514at2"/>
<feature type="transmembrane region" description="Helical" evidence="1">
    <location>
        <begin position="85"/>
        <end position="103"/>
    </location>
</feature>
<dbReference type="EMBL" id="VCEJ01000002">
    <property type="protein sequence ID" value="TLV02567.1"/>
    <property type="molecule type" value="Genomic_DNA"/>
</dbReference>
<proteinExistence type="predicted"/>
<comment type="caution">
    <text evidence="2">The sequence shown here is derived from an EMBL/GenBank/DDBJ whole genome shotgun (WGS) entry which is preliminary data.</text>
</comment>
<keyword evidence="1" id="KW-0472">Membrane</keyword>